<reference evidence="1 2" key="1">
    <citation type="submission" date="2024-02" db="EMBL/GenBank/DDBJ databases">
        <title>New especies of Spiribacter isolated from saline water.</title>
        <authorList>
            <person name="Leon M.J."/>
            <person name="De La Haba R."/>
            <person name="Sanchez-Porro C."/>
            <person name="Ventosa A."/>
        </authorList>
    </citation>
    <scope>NUCLEOTIDE SEQUENCE [LARGE SCALE GENOMIC DNA]</scope>
    <source>
        <strain evidence="2">ag22IC6-390</strain>
    </source>
</reference>
<dbReference type="SUPFAM" id="SSF53850">
    <property type="entry name" value="Periplasmic binding protein-like II"/>
    <property type="match status" value="1"/>
</dbReference>
<comment type="caution">
    <text evidence="1">The sequence shown here is derived from an EMBL/GenBank/DDBJ whole genome shotgun (WGS) entry which is preliminary data.</text>
</comment>
<accession>A0ABV3TCX7</accession>
<dbReference type="RefSeq" id="WP_367959200.1">
    <property type="nucleotide sequence ID" value="NZ_JBAKFK010000003.1"/>
</dbReference>
<evidence type="ECO:0000313" key="1">
    <source>
        <dbReference type="EMBL" id="MEX0469481.1"/>
    </source>
</evidence>
<proteinExistence type="predicted"/>
<dbReference type="Gene3D" id="3.40.190.10">
    <property type="entry name" value="Periplasmic binding protein-like II"/>
    <property type="match status" value="1"/>
</dbReference>
<organism evidence="1 2">
    <name type="scientific">Spiribacter pallidus</name>
    <dbReference type="NCBI Taxonomy" id="1987936"/>
    <lineage>
        <taxon>Bacteria</taxon>
        <taxon>Pseudomonadati</taxon>
        <taxon>Pseudomonadota</taxon>
        <taxon>Gammaproteobacteria</taxon>
        <taxon>Chromatiales</taxon>
        <taxon>Ectothiorhodospiraceae</taxon>
        <taxon>Spiribacter</taxon>
    </lineage>
</organism>
<dbReference type="Proteomes" id="UP001556709">
    <property type="component" value="Unassembled WGS sequence"/>
</dbReference>
<name>A0ABV3TCX7_9GAMM</name>
<evidence type="ECO:0008006" key="3">
    <source>
        <dbReference type="Google" id="ProtNLM"/>
    </source>
</evidence>
<gene>
    <name evidence="1" type="ORF">V6X73_07065</name>
</gene>
<keyword evidence="2" id="KW-1185">Reference proteome</keyword>
<dbReference type="EMBL" id="JBAKFM010000003">
    <property type="protein sequence ID" value="MEX0469481.1"/>
    <property type="molecule type" value="Genomic_DNA"/>
</dbReference>
<protein>
    <recommendedName>
        <fullName evidence="3">Solute-binding protein family 3/N-terminal domain-containing protein</fullName>
    </recommendedName>
</protein>
<evidence type="ECO:0000313" key="2">
    <source>
        <dbReference type="Proteomes" id="UP001556709"/>
    </source>
</evidence>
<sequence>MAGVIMLLVVRELPPESSLAQVREGGALSVCVPPSLPPLLKPESGTDQYQGSEAELVRSIAAEIDVSVQWNPQPGWGDTIDPSDWGMRPSACQLVVGGIVTSEETRTLMELVPYRTADWAIAGDPRAGPTGLYLPFWGIDRGQAARWIRDQGYEQRFLFDAKEARDALQRGDVGAILSLRPVARWLAGDRQVSTVVGLSAETLAFATWKGRTTINREVRRIVPSP</sequence>